<dbReference type="EMBL" id="LSZW01000061">
    <property type="protein sequence ID" value="KXK65433.1"/>
    <property type="molecule type" value="Genomic_DNA"/>
</dbReference>
<dbReference type="AlphaFoldDB" id="A0A136Q414"/>
<dbReference type="STRING" id="626937.HMPREF3293_01645"/>
<evidence type="ECO:0000313" key="2">
    <source>
        <dbReference type="Proteomes" id="UP000070366"/>
    </source>
</evidence>
<sequence length="54" mass="6224">MFDSASCAPPYSVVNVRWSKNRIDSPPFIQTIFIYNKYCLSQHHNIGMDAPSIY</sequence>
<reference evidence="1 2" key="1">
    <citation type="submission" date="2016-02" db="EMBL/GenBank/DDBJ databases">
        <authorList>
            <person name="Wen L."/>
            <person name="He K."/>
            <person name="Yang H."/>
        </authorList>
    </citation>
    <scope>NUCLEOTIDE SEQUENCE [LARGE SCALE GENOMIC DNA]</scope>
    <source>
        <strain evidence="1 2">DSM 22607</strain>
    </source>
</reference>
<evidence type="ECO:0000313" key="1">
    <source>
        <dbReference type="EMBL" id="KXK65433.1"/>
    </source>
</evidence>
<organism evidence="1 2">
    <name type="scientific">Christensenella minuta</name>
    <dbReference type="NCBI Taxonomy" id="626937"/>
    <lineage>
        <taxon>Bacteria</taxon>
        <taxon>Bacillati</taxon>
        <taxon>Bacillota</taxon>
        <taxon>Clostridia</taxon>
        <taxon>Christensenellales</taxon>
        <taxon>Christensenellaceae</taxon>
        <taxon>Christensenella</taxon>
    </lineage>
</organism>
<comment type="caution">
    <text evidence="1">The sequence shown here is derived from an EMBL/GenBank/DDBJ whole genome shotgun (WGS) entry which is preliminary data.</text>
</comment>
<keyword evidence="2" id="KW-1185">Reference proteome</keyword>
<name>A0A136Q414_9FIRM</name>
<protein>
    <submittedName>
        <fullName evidence="1">Uncharacterized protein</fullName>
    </submittedName>
</protein>
<dbReference type="Proteomes" id="UP000070366">
    <property type="component" value="Unassembled WGS sequence"/>
</dbReference>
<gene>
    <name evidence="1" type="ORF">HMPREF3293_01645</name>
</gene>
<accession>A0A136Q414</accession>
<proteinExistence type="predicted"/>